<comment type="similarity">
    <text evidence="1">Belongs to the carbohydrate kinase PfkB family.</text>
</comment>
<evidence type="ECO:0000256" key="5">
    <source>
        <dbReference type="ARBA" id="ARBA00022840"/>
    </source>
</evidence>
<evidence type="ECO:0000259" key="6">
    <source>
        <dbReference type="Pfam" id="PF00294"/>
    </source>
</evidence>
<dbReference type="Gene3D" id="3.40.1190.20">
    <property type="match status" value="1"/>
</dbReference>
<keyword evidence="2" id="KW-0808">Transferase</keyword>
<evidence type="ECO:0000256" key="3">
    <source>
        <dbReference type="ARBA" id="ARBA00022741"/>
    </source>
</evidence>
<proteinExistence type="inferred from homology"/>
<dbReference type="Proteomes" id="UP000292373">
    <property type="component" value="Unassembled WGS sequence"/>
</dbReference>
<dbReference type="GO" id="GO:0016301">
    <property type="term" value="F:kinase activity"/>
    <property type="evidence" value="ECO:0007669"/>
    <property type="project" value="UniProtKB-KW"/>
</dbReference>
<dbReference type="InterPro" id="IPR050306">
    <property type="entry name" value="PfkB_Carbo_kinase"/>
</dbReference>
<keyword evidence="5" id="KW-0067">ATP-binding</keyword>
<sequence>MRVMRRIVVCGESLIDLVPTAPAGDTRASGWRALSAGGPMNTAIGLARLGNPVEFLGRLGDDAFAGQLRRHLAANGVGTALAVDAPQPTSLAVVSLDEAGKASYTFHFAGTANFGWRADELPELGADDWLHVASLVTVVGPGRTALLDWVRAGSGPLSLDVNVRPTVLPDLAAYWALVEPWLVAVGQRGGLVKGSDEDFELLAGASGLPTDPEALVVALRERYGATWAVVTRGPDGAVAAGPEGVASVPSPSVALVDTIGAGDTFMAGMLDALVVAGLPLADALRRGAAAAALVCEREGADPPTRAELDAALG</sequence>
<dbReference type="AlphaFoldDB" id="A0A4Q9KC60"/>
<evidence type="ECO:0000256" key="2">
    <source>
        <dbReference type="ARBA" id="ARBA00022679"/>
    </source>
</evidence>
<dbReference type="PROSITE" id="PS00584">
    <property type="entry name" value="PFKB_KINASES_2"/>
    <property type="match status" value="1"/>
</dbReference>
<dbReference type="InterPro" id="IPR029056">
    <property type="entry name" value="Ribokinase-like"/>
</dbReference>
<keyword evidence="4 7" id="KW-0418">Kinase</keyword>
<feature type="domain" description="Carbohydrate kinase PfkB" evidence="6">
    <location>
        <begin position="4"/>
        <end position="303"/>
    </location>
</feature>
<name>A0A4Q9KC60_9ACTN</name>
<dbReference type="InterPro" id="IPR002173">
    <property type="entry name" value="Carboh/pur_kinase_PfkB_CS"/>
</dbReference>
<accession>A0A4Q9KC60</accession>
<dbReference type="OrthoDB" id="9795789at2"/>
<dbReference type="PROSITE" id="PS00583">
    <property type="entry name" value="PFKB_KINASES_1"/>
    <property type="match status" value="1"/>
</dbReference>
<dbReference type="SUPFAM" id="SSF53613">
    <property type="entry name" value="Ribokinase-like"/>
    <property type="match status" value="1"/>
</dbReference>
<dbReference type="PANTHER" id="PTHR43085">
    <property type="entry name" value="HEXOKINASE FAMILY MEMBER"/>
    <property type="match status" value="1"/>
</dbReference>
<comment type="caution">
    <text evidence="7">The sequence shown here is derived from an EMBL/GenBank/DDBJ whole genome shotgun (WGS) entry which is preliminary data.</text>
</comment>
<protein>
    <submittedName>
        <fullName evidence="7">Carbohydrate kinase</fullName>
    </submittedName>
</protein>
<evidence type="ECO:0000256" key="1">
    <source>
        <dbReference type="ARBA" id="ARBA00010688"/>
    </source>
</evidence>
<keyword evidence="3" id="KW-0547">Nucleotide-binding</keyword>
<organism evidence="7 8">
    <name type="scientific">Propioniciclava sinopodophylli</name>
    <dbReference type="NCBI Taxonomy" id="1837344"/>
    <lineage>
        <taxon>Bacteria</taxon>
        <taxon>Bacillati</taxon>
        <taxon>Actinomycetota</taxon>
        <taxon>Actinomycetes</taxon>
        <taxon>Propionibacteriales</taxon>
        <taxon>Propionibacteriaceae</taxon>
        <taxon>Propioniciclava</taxon>
    </lineage>
</organism>
<dbReference type="InterPro" id="IPR011611">
    <property type="entry name" value="PfkB_dom"/>
</dbReference>
<evidence type="ECO:0000313" key="8">
    <source>
        <dbReference type="Proteomes" id="UP000292373"/>
    </source>
</evidence>
<dbReference type="PANTHER" id="PTHR43085:SF1">
    <property type="entry name" value="PSEUDOURIDINE KINASE-RELATED"/>
    <property type="match status" value="1"/>
</dbReference>
<gene>
    <name evidence="7" type="ORF">ET989_10415</name>
</gene>
<evidence type="ECO:0000313" key="7">
    <source>
        <dbReference type="EMBL" id="TBT83726.1"/>
    </source>
</evidence>
<reference evidence="7 8" key="1">
    <citation type="submission" date="2019-01" db="EMBL/GenBank/DDBJ databases">
        <title>Lactibacter flavus gen. nov., sp. nov., a novel bacterium of the family Propionibacteriaceae isolated from raw milk and dairy products.</title>
        <authorList>
            <person name="Huptas C."/>
            <person name="Wenning M."/>
            <person name="Breitenwieser F."/>
            <person name="Doll E."/>
            <person name="Von Neubeck M."/>
            <person name="Busse H.-J."/>
            <person name="Scherer S."/>
        </authorList>
    </citation>
    <scope>NUCLEOTIDE SEQUENCE [LARGE SCALE GENOMIC DNA]</scope>
    <source>
        <strain evidence="7 8">KCTC 33808</strain>
    </source>
</reference>
<dbReference type="EMBL" id="SDMQ01000010">
    <property type="protein sequence ID" value="TBT83726.1"/>
    <property type="molecule type" value="Genomic_DNA"/>
</dbReference>
<dbReference type="GO" id="GO:0005524">
    <property type="term" value="F:ATP binding"/>
    <property type="evidence" value="ECO:0007669"/>
    <property type="project" value="UniProtKB-KW"/>
</dbReference>
<evidence type="ECO:0000256" key="4">
    <source>
        <dbReference type="ARBA" id="ARBA00022777"/>
    </source>
</evidence>
<keyword evidence="8" id="KW-1185">Reference proteome</keyword>
<dbReference type="Pfam" id="PF00294">
    <property type="entry name" value="PfkB"/>
    <property type="match status" value="1"/>
</dbReference>